<accession>A0A133XN68</accession>
<dbReference type="AlphaFoldDB" id="A0A133XN68"/>
<evidence type="ECO:0000313" key="1">
    <source>
        <dbReference type="EMBL" id="KXB32385.1"/>
    </source>
</evidence>
<evidence type="ECO:0000313" key="2">
    <source>
        <dbReference type="Proteomes" id="UP000070186"/>
    </source>
</evidence>
<proteinExistence type="predicted"/>
<dbReference type="Proteomes" id="UP000070186">
    <property type="component" value="Unassembled WGS sequence"/>
</dbReference>
<reference evidence="1" key="1">
    <citation type="submission" date="2015-12" db="EMBL/GenBank/DDBJ databases">
        <title>Nitrous oxide reduction kinetics distinguish bacteria harboring typical versus atypical NosZ.</title>
        <authorList>
            <person name="Yoon S."/>
            <person name="Nissen S."/>
            <person name="Park D."/>
            <person name="Sanford R.A."/>
            <person name="Loeffler F.E."/>
        </authorList>
    </citation>
    <scope>NUCLEOTIDE SEQUENCE [LARGE SCALE GENOMIC DNA]</scope>
    <source>
        <strain evidence="1">ATCC BAA-841</strain>
    </source>
</reference>
<gene>
    <name evidence="1" type="ORF">AT959_01450</name>
</gene>
<organism evidence="1 2">
    <name type="scientific">Dechloromonas denitrificans</name>
    <dbReference type="NCBI Taxonomy" id="281362"/>
    <lineage>
        <taxon>Bacteria</taxon>
        <taxon>Pseudomonadati</taxon>
        <taxon>Pseudomonadota</taxon>
        <taxon>Betaproteobacteria</taxon>
        <taxon>Rhodocyclales</taxon>
        <taxon>Azonexaceae</taxon>
        <taxon>Dechloromonas</taxon>
    </lineage>
</organism>
<comment type="caution">
    <text evidence="1">The sequence shown here is derived from an EMBL/GenBank/DDBJ whole genome shotgun (WGS) entry which is preliminary data.</text>
</comment>
<dbReference type="RefSeq" id="WP_066879833.1">
    <property type="nucleotide sequence ID" value="NZ_LODL01000005.1"/>
</dbReference>
<keyword evidence="2" id="KW-1185">Reference proteome</keyword>
<sequence>MNYSIEHAARWAGQHLVDPVHIDCTTTVMLKILDGKCKMNEHDKVVIGCLYDVVKNRPGKLIGEEYHALIEQARTAMDEALAMFIYEKRLLAETMISRPVMKAYKAWLRDNGILCRPQDAEEA</sequence>
<name>A0A133XN68_9RHOO</name>
<protein>
    <submittedName>
        <fullName evidence="1">Uncharacterized protein</fullName>
    </submittedName>
</protein>
<dbReference type="EMBL" id="LODL01000005">
    <property type="protein sequence ID" value="KXB32385.1"/>
    <property type="molecule type" value="Genomic_DNA"/>
</dbReference>
<dbReference type="STRING" id="281362.AT959_01450"/>